<organism evidence="12 13">
    <name type="scientific">Leucobacter edaphi</name>
    <dbReference type="NCBI Taxonomy" id="2796472"/>
    <lineage>
        <taxon>Bacteria</taxon>
        <taxon>Bacillati</taxon>
        <taxon>Actinomycetota</taxon>
        <taxon>Actinomycetes</taxon>
        <taxon>Micrococcales</taxon>
        <taxon>Microbacteriaceae</taxon>
        <taxon>Leucobacter</taxon>
    </lineage>
</organism>
<evidence type="ECO:0000256" key="4">
    <source>
        <dbReference type="ARBA" id="ARBA00023239"/>
    </source>
</evidence>
<dbReference type="GO" id="GO:0004852">
    <property type="term" value="F:uroporphyrinogen-III synthase activity"/>
    <property type="evidence" value="ECO:0007669"/>
    <property type="project" value="UniProtKB-UniRule"/>
</dbReference>
<evidence type="ECO:0000256" key="9">
    <source>
        <dbReference type="RuleBase" id="RU366031"/>
    </source>
</evidence>
<dbReference type="RefSeq" id="WP_200132471.1">
    <property type="nucleotide sequence ID" value="NZ_JAEHOI010000009.1"/>
</dbReference>
<comment type="catalytic activity">
    <reaction evidence="8 9">
        <text>hydroxymethylbilane = uroporphyrinogen III + H2O</text>
        <dbReference type="Rhea" id="RHEA:18965"/>
        <dbReference type="ChEBI" id="CHEBI:15377"/>
        <dbReference type="ChEBI" id="CHEBI:57308"/>
        <dbReference type="ChEBI" id="CHEBI:57845"/>
        <dbReference type="EC" id="4.2.1.75"/>
    </reaction>
</comment>
<comment type="pathway">
    <text evidence="1 9">Porphyrin-containing compound metabolism; protoporphyrin-IX biosynthesis; coproporphyrinogen-III from 5-aminolevulinate: step 3/4.</text>
</comment>
<name>A0A934QCR6_9MICO</name>
<dbReference type="PANTHER" id="PTHR38042:SF1">
    <property type="entry name" value="UROPORPHYRINOGEN-III SYNTHASE, CHLOROPLASTIC"/>
    <property type="match status" value="1"/>
</dbReference>
<dbReference type="EMBL" id="JAEHOI010000009">
    <property type="protein sequence ID" value="MBK0422261.1"/>
    <property type="molecule type" value="Genomic_DNA"/>
</dbReference>
<comment type="similarity">
    <text evidence="2 9">Belongs to the uroporphyrinogen-III synthase family.</text>
</comment>
<evidence type="ECO:0000256" key="10">
    <source>
        <dbReference type="SAM" id="MobiDB-lite"/>
    </source>
</evidence>
<evidence type="ECO:0000256" key="6">
    <source>
        <dbReference type="ARBA" id="ARBA00037589"/>
    </source>
</evidence>
<evidence type="ECO:0000256" key="3">
    <source>
        <dbReference type="ARBA" id="ARBA00013109"/>
    </source>
</evidence>
<evidence type="ECO:0000256" key="2">
    <source>
        <dbReference type="ARBA" id="ARBA00008133"/>
    </source>
</evidence>
<dbReference type="GO" id="GO:0006780">
    <property type="term" value="P:uroporphyrinogen III biosynthetic process"/>
    <property type="evidence" value="ECO:0007669"/>
    <property type="project" value="UniProtKB-UniRule"/>
</dbReference>
<dbReference type="PANTHER" id="PTHR38042">
    <property type="entry name" value="UROPORPHYRINOGEN-III SYNTHASE, CHLOROPLASTIC"/>
    <property type="match status" value="1"/>
</dbReference>
<evidence type="ECO:0000313" key="12">
    <source>
        <dbReference type="EMBL" id="MBK0422261.1"/>
    </source>
</evidence>
<evidence type="ECO:0000259" key="11">
    <source>
        <dbReference type="Pfam" id="PF02602"/>
    </source>
</evidence>
<comment type="function">
    <text evidence="6 9">Catalyzes cyclization of the linear tetrapyrrole, hydroxymethylbilane, to the macrocyclic uroporphyrinogen III.</text>
</comment>
<gene>
    <name evidence="12" type="ORF">JD292_09270</name>
</gene>
<accession>A0A934QCR6</accession>
<evidence type="ECO:0000256" key="5">
    <source>
        <dbReference type="ARBA" id="ARBA00023244"/>
    </source>
</evidence>
<dbReference type="Proteomes" id="UP000618733">
    <property type="component" value="Unassembled WGS sequence"/>
</dbReference>
<dbReference type="AlphaFoldDB" id="A0A934QCR6"/>
<keyword evidence="5 9" id="KW-0627">Porphyrin biosynthesis</keyword>
<dbReference type="SUPFAM" id="SSF69618">
    <property type="entry name" value="HemD-like"/>
    <property type="match status" value="1"/>
</dbReference>
<evidence type="ECO:0000313" key="13">
    <source>
        <dbReference type="Proteomes" id="UP000618733"/>
    </source>
</evidence>
<dbReference type="EC" id="4.2.1.75" evidence="3 9"/>
<evidence type="ECO:0000256" key="8">
    <source>
        <dbReference type="ARBA" id="ARBA00048617"/>
    </source>
</evidence>
<sequence>MSLAGNSILIPRGGSSADRWSAAVTARGATPLVLPLIESAAPSDPGPLAEAAARWNRGDYDWVAITSATGASAFAEAGARPHTSSRPGSQRPRVAAVGPATAAELRRHGFPIDLAPASDFSGDGLAEAFRAAEIAPSLVLLPASEIADDTVESGLTAAGHRVERVTAYRTVPAATDRRAARERAREVDIVLVSSGSVARELAATLAPLPPLTTVIAIGGPTARALDELGILPDAVAEEHTVDGMLDAADALLSPRRTPPHAPQHA</sequence>
<feature type="domain" description="Tetrapyrrole biosynthesis uroporphyrinogen III synthase" evidence="11">
    <location>
        <begin position="18"/>
        <end position="245"/>
    </location>
</feature>
<keyword evidence="13" id="KW-1185">Reference proteome</keyword>
<dbReference type="CDD" id="cd06578">
    <property type="entry name" value="HemD"/>
    <property type="match status" value="1"/>
</dbReference>
<feature type="region of interest" description="Disordered" evidence="10">
    <location>
        <begin position="75"/>
        <end position="94"/>
    </location>
</feature>
<dbReference type="Pfam" id="PF02602">
    <property type="entry name" value="HEM4"/>
    <property type="match status" value="1"/>
</dbReference>
<reference evidence="12" key="1">
    <citation type="submission" date="2020-12" db="EMBL/GenBank/DDBJ databases">
        <title>Leucobacter sp. CAS2, isolated from Chromium sludge.</title>
        <authorList>
            <person name="Xu Z."/>
        </authorList>
    </citation>
    <scope>NUCLEOTIDE SEQUENCE</scope>
    <source>
        <strain evidence="12">CSA2</strain>
    </source>
</reference>
<evidence type="ECO:0000256" key="7">
    <source>
        <dbReference type="ARBA" id="ARBA00040167"/>
    </source>
</evidence>
<comment type="caution">
    <text evidence="12">The sequence shown here is derived from an EMBL/GenBank/DDBJ whole genome shotgun (WGS) entry which is preliminary data.</text>
</comment>
<dbReference type="InterPro" id="IPR036108">
    <property type="entry name" value="4pyrrol_syn_uPrphyn_synt_sf"/>
</dbReference>
<protein>
    <recommendedName>
        <fullName evidence="7 9">Uroporphyrinogen-III synthase</fullName>
        <ecNumber evidence="3 9">4.2.1.75</ecNumber>
    </recommendedName>
</protein>
<dbReference type="GO" id="GO:0006782">
    <property type="term" value="P:protoporphyrinogen IX biosynthetic process"/>
    <property type="evidence" value="ECO:0007669"/>
    <property type="project" value="UniProtKB-UniRule"/>
</dbReference>
<dbReference type="InterPro" id="IPR003754">
    <property type="entry name" value="4pyrrol_synth_uPrphyn_synth"/>
</dbReference>
<dbReference type="Gene3D" id="3.40.50.10090">
    <property type="match status" value="2"/>
</dbReference>
<proteinExistence type="inferred from homology"/>
<evidence type="ECO:0000256" key="1">
    <source>
        <dbReference type="ARBA" id="ARBA00004772"/>
    </source>
</evidence>
<keyword evidence="4 9" id="KW-0456">Lyase</keyword>
<dbReference type="InterPro" id="IPR039793">
    <property type="entry name" value="UROS/Hem4"/>
</dbReference>